<proteinExistence type="predicted"/>
<evidence type="ECO:0000259" key="2">
    <source>
        <dbReference type="SMART" id="SM00642"/>
    </source>
</evidence>
<protein>
    <submittedName>
        <fullName evidence="3">T9SS type A sorting domain-containing protein</fullName>
    </submittedName>
</protein>
<dbReference type="RefSeq" id="WP_147168483.1">
    <property type="nucleotide sequence ID" value="NZ_VOOR01000036.1"/>
</dbReference>
<name>A0A5C6RI67_9BACT</name>
<dbReference type="InterPro" id="IPR026444">
    <property type="entry name" value="Secre_tail"/>
</dbReference>
<dbReference type="SUPFAM" id="SSF51445">
    <property type="entry name" value="(Trans)glycosidases"/>
    <property type="match status" value="1"/>
</dbReference>
<dbReference type="InterPro" id="IPR017853">
    <property type="entry name" value="GH"/>
</dbReference>
<dbReference type="EMBL" id="VOOR01000036">
    <property type="protein sequence ID" value="TXB62128.1"/>
    <property type="molecule type" value="Genomic_DNA"/>
</dbReference>
<dbReference type="Proteomes" id="UP000321580">
    <property type="component" value="Unassembled WGS sequence"/>
</dbReference>
<dbReference type="Gene3D" id="2.60.120.200">
    <property type="match status" value="1"/>
</dbReference>
<dbReference type="SMART" id="SM00642">
    <property type="entry name" value="Aamy"/>
    <property type="match status" value="1"/>
</dbReference>
<evidence type="ECO:0000256" key="1">
    <source>
        <dbReference type="SAM" id="SignalP"/>
    </source>
</evidence>
<gene>
    <name evidence="3" type="ORF">FRY97_15550</name>
</gene>
<comment type="caution">
    <text evidence="3">The sequence shown here is derived from an EMBL/GenBank/DDBJ whole genome shotgun (WGS) entry which is preliminary data.</text>
</comment>
<dbReference type="GO" id="GO:0005975">
    <property type="term" value="P:carbohydrate metabolic process"/>
    <property type="evidence" value="ECO:0007669"/>
    <property type="project" value="InterPro"/>
</dbReference>
<keyword evidence="4" id="KW-1185">Reference proteome</keyword>
<feature type="chain" id="PRO_5023131034" evidence="1">
    <location>
        <begin position="43"/>
        <end position="1531"/>
    </location>
</feature>
<dbReference type="NCBIfam" id="TIGR04183">
    <property type="entry name" value="Por_Secre_tail"/>
    <property type="match status" value="1"/>
</dbReference>
<evidence type="ECO:0000313" key="3">
    <source>
        <dbReference type="EMBL" id="TXB62128.1"/>
    </source>
</evidence>
<reference evidence="3 4" key="1">
    <citation type="submission" date="2019-08" db="EMBL/GenBank/DDBJ databases">
        <title>Genome of Phaeodactylibacter luteus.</title>
        <authorList>
            <person name="Bowman J.P."/>
        </authorList>
    </citation>
    <scope>NUCLEOTIDE SEQUENCE [LARGE SCALE GENOMIC DNA]</scope>
    <source>
        <strain evidence="3 4">KCTC 42180</strain>
    </source>
</reference>
<dbReference type="InterPro" id="IPR006047">
    <property type="entry name" value="GH13_cat_dom"/>
</dbReference>
<feature type="domain" description="Glycosyl hydrolase family 13 catalytic" evidence="2">
    <location>
        <begin position="44"/>
        <end position="587"/>
    </location>
</feature>
<dbReference type="OrthoDB" id="9806009at2"/>
<dbReference type="Pfam" id="PF18962">
    <property type="entry name" value="Por_Secre_tail"/>
    <property type="match status" value="1"/>
</dbReference>
<accession>A0A5C6RI67</accession>
<evidence type="ECO:0000313" key="4">
    <source>
        <dbReference type="Proteomes" id="UP000321580"/>
    </source>
</evidence>
<keyword evidence="1" id="KW-0732">Signal</keyword>
<dbReference type="PANTHER" id="PTHR43447">
    <property type="entry name" value="ALPHA-AMYLASE"/>
    <property type="match status" value="1"/>
</dbReference>
<sequence length="1531" mass="157195">MKTTMTTPYVAGRRPLPRRSLQFLKHLPLFLLLLLAAGQAGAQDFMMQGWYWDYPKPNCNGYSGPSIASEMAARAAAQREAGFTMMWMPPMAKASFGDCSNGYDPKDLYDYGQVTGQTGLGTGAEVEAWISALQANNIFPVADVVYNHRDGGDWETNPAVRDYVLNYPNGGGCSGGSGTPYPVNGKMRYALPLGGSSGNGAGDYYIKFSSASGNGGFNGRQYKLFFRTKNTGFNPVPINEAEPNGGGDCGQPSNQVFLGQDVFAVQEVGGGCNTDEFYLALGAGDFDPSGDLLEIYIEQVGGGGTGIDQRIYGLYSVPRSADIMGDLQVQTRTDFTSLPSGQGAMNFRNFKPNGTNPTCMSGDEEFPFFFFDVEQAYDGSLGGQSTRQVYSDWNRWLWEQVGVRGFRMDAVKHFPASFVGQLLNDLHADGHIPPMVVGEHFTVDAGVLKGWIDGVYAAMTPAAASAIQVRAFDFELRAALKEACDNGLFDVRNIYNRGLVDGQGMNGANAVTFINNHDYRTAPEHVINRQMLAYAYILTNNRVGLPSVFYPDYYGVDIYGASNPLAENKAGIDELMEVHKNYITGADFVDYLNRFGTPYGSIYQQSGAFDHLLYQIQGGPAGKDVIVVINFEGQPLQFNHTINTGNAPLGTTFNLIAGNANFESPVVENNAFNGLPNSLYFDIPAYSYAVFVQGDPLPTDCAGVINGGALVDDCGVCSGGSTGIVPNSSCADCNGDPNGGALVDDCGVCSGGSTGIVPNSSCADCNGDPNGGALVDDCGVCSGGSTGIVPNSSCADCNGDPNGGALVDDCGVCSGGSTGIVPNSSCADCNGDPNGGALVDDCGVCSGGSTGIVPNSSCADCNGEPNGGALVDDCGVCSGGSTGIVPNSSCADCNGDPNGGALVDDCGVCSGGSTGIVPNSSCADCNGEPNGGALVDDCGVCSGGSTGIVPNSSCADCNGEPNGGALVDDCGVCSGGSTGIVPNSSCADCNGDPNGGALVDDCGVCSGGSTGIVPNSSCADCNGDPNGGALVDDCGVCSGGSTGIVPNSSCADCNGDPNGGALVDDCGVCSGGSTGIVPNSSCADCNGDPNGGALVDDCGVCSGGSTGIVPNSSCADCNGEPNGGAQPGTPCEDGNPNTVGEVWDAQCNCTGGIPLTCSISISEISITAETCPGDADGSITIFADCQGCTEAVYAINGSDFQSSPMFTGLSNGTYTVTVQNAADANCAAVSEAIVVGGLPLPWAAAAIGQAPEPVVSYDNCAGTYQLRSSALNPSSGSVDGLGSILHPLCGDGSITARVADVENGWAGILIRESSDAGARSLSLLSNGTTLYRREARLQPNGAKQSALLMGSPAGWMRLERQGALLRGYRSFNGINWQLMTQVWIGFPDCVEVGLAVHSLRPGMEGQGLFSDVEINGGGRRFAADESAAQPQGLRGGIGIADVPELRMSNTEAFSLGAVVYPNPSTGQVYLQLPSPLLADEPLQLYDVLGQEVYQAVCPAGQAEIGLDLSGLPAGRYLLRVHGQALPLLLTR</sequence>
<dbReference type="Gene3D" id="3.20.20.80">
    <property type="entry name" value="Glycosidases"/>
    <property type="match status" value="2"/>
</dbReference>
<organism evidence="3 4">
    <name type="scientific">Phaeodactylibacter luteus</name>
    <dbReference type="NCBI Taxonomy" id="1564516"/>
    <lineage>
        <taxon>Bacteria</taxon>
        <taxon>Pseudomonadati</taxon>
        <taxon>Bacteroidota</taxon>
        <taxon>Saprospiria</taxon>
        <taxon>Saprospirales</taxon>
        <taxon>Haliscomenobacteraceae</taxon>
        <taxon>Phaeodactylibacter</taxon>
    </lineage>
</organism>
<feature type="signal peptide" evidence="1">
    <location>
        <begin position="1"/>
        <end position="42"/>
    </location>
</feature>